<feature type="compositionally biased region" description="Gly residues" evidence="1">
    <location>
        <begin position="444"/>
        <end position="458"/>
    </location>
</feature>
<dbReference type="PROSITE" id="PS51673">
    <property type="entry name" value="SUZ"/>
    <property type="match status" value="1"/>
</dbReference>
<dbReference type="EMBL" id="AMKT01000094">
    <property type="protein sequence ID" value="OXG11850.1"/>
    <property type="molecule type" value="Genomic_DNA"/>
</dbReference>
<evidence type="ECO:0000256" key="1">
    <source>
        <dbReference type="SAM" id="MobiDB-lite"/>
    </source>
</evidence>
<feature type="region of interest" description="Disordered" evidence="1">
    <location>
        <begin position="439"/>
        <end position="473"/>
    </location>
</feature>
<feature type="compositionally biased region" description="Polar residues" evidence="1">
    <location>
        <begin position="87"/>
        <end position="115"/>
    </location>
</feature>
<proteinExistence type="predicted"/>
<feature type="region of interest" description="Disordered" evidence="1">
    <location>
        <begin position="176"/>
        <end position="252"/>
    </location>
</feature>
<dbReference type="Pfam" id="PF12752">
    <property type="entry name" value="SUZ"/>
    <property type="match status" value="1"/>
</dbReference>
<feature type="region of interest" description="Disordered" evidence="1">
    <location>
        <begin position="276"/>
        <end position="397"/>
    </location>
</feature>
<dbReference type="InterPro" id="IPR024771">
    <property type="entry name" value="SUZ"/>
</dbReference>
<feature type="compositionally biased region" description="Polar residues" evidence="1">
    <location>
        <begin position="38"/>
        <end position="51"/>
    </location>
</feature>
<feature type="compositionally biased region" description="Basic and acidic residues" evidence="1">
    <location>
        <begin position="138"/>
        <end position="149"/>
    </location>
</feature>
<protein>
    <recommendedName>
        <fullName evidence="2">SUZ domain-containing protein</fullName>
    </recommendedName>
</protein>
<gene>
    <name evidence="3" type="ORF">C361_06418</name>
</gene>
<feature type="compositionally biased region" description="Basic and acidic residues" evidence="1">
    <location>
        <begin position="205"/>
        <end position="215"/>
    </location>
</feature>
<feature type="domain" description="SUZ" evidence="2">
    <location>
        <begin position="98"/>
        <end position="164"/>
    </location>
</feature>
<comment type="caution">
    <text evidence="3">The sequence shown here is derived from an EMBL/GenBank/DDBJ whole genome shotgun (WGS) entry which is preliminary data.</text>
</comment>
<reference evidence="3 4" key="1">
    <citation type="submission" date="2017-06" db="EMBL/GenBank/DDBJ databases">
        <title>Global population genomics of the pathogenic fungus Cryptococcus neoformans var. grubii.</title>
        <authorList>
            <person name="Cuomo C."/>
            <person name="Litvintseva A."/>
            <person name="Chen Y."/>
            <person name="Young S."/>
            <person name="Zeng Q."/>
            <person name="Chapman S."/>
            <person name="Gujja S."/>
            <person name="Saif S."/>
            <person name="Birren B."/>
        </authorList>
    </citation>
    <scope>NUCLEOTIDE SEQUENCE [LARGE SCALE GENOMIC DNA]</scope>
    <source>
        <strain evidence="3 4">Tu259-1</strain>
    </source>
</reference>
<feature type="compositionally biased region" description="Polar residues" evidence="1">
    <location>
        <begin position="319"/>
        <end position="334"/>
    </location>
</feature>
<feature type="compositionally biased region" description="Low complexity" evidence="1">
    <location>
        <begin position="285"/>
        <end position="303"/>
    </location>
</feature>
<dbReference type="AlphaFoldDB" id="A0A854Q994"/>
<evidence type="ECO:0000313" key="4">
    <source>
        <dbReference type="Proteomes" id="UP000199727"/>
    </source>
</evidence>
<feature type="compositionally biased region" description="Low complexity" evidence="1">
    <location>
        <begin position="335"/>
        <end position="346"/>
    </location>
</feature>
<dbReference type="OrthoDB" id="2576409at2759"/>
<dbReference type="Proteomes" id="UP000199727">
    <property type="component" value="Unassembled WGS sequence"/>
</dbReference>
<evidence type="ECO:0000259" key="2">
    <source>
        <dbReference type="PROSITE" id="PS51673"/>
    </source>
</evidence>
<feature type="region of interest" description="Disordered" evidence="1">
    <location>
        <begin position="25"/>
        <end position="149"/>
    </location>
</feature>
<accession>A0A854Q994</accession>
<feature type="compositionally biased region" description="Polar residues" evidence="1">
    <location>
        <begin position="463"/>
        <end position="473"/>
    </location>
</feature>
<feature type="compositionally biased region" description="Low complexity" evidence="1">
    <location>
        <begin position="122"/>
        <end position="134"/>
    </location>
</feature>
<feature type="compositionally biased region" description="Low complexity" evidence="1">
    <location>
        <begin position="176"/>
        <end position="196"/>
    </location>
</feature>
<feature type="compositionally biased region" description="Low complexity" evidence="1">
    <location>
        <begin position="226"/>
        <end position="246"/>
    </location>
</feature>
<feature type="compositionally biased region" description="Gly residues" evidence="1">
    <location>
        <begin position="354"/>
        <end position="363"/>
    </location>
</feature>
<name>A0A854Q994_CRYNE</name>
<organism evidence="3 4">
    <name type="scientific">Cryptococcus neoformans Tu259-1</name>
    <dbReference type="NCBI Taxonomy" id="1230072"/>
    <lineage>
        <taxon>Eukaryota</taxon>
        <taxon>Fungi</taxon>
        <taxon>Dikarya</taxon>
        <taxon>Basidiomycota</taxon>
        <taxon>Agaricomycotina</taxon>
        <taxon>Tremellomycetes</taxon>
        <taxon>Tremellales</taxon>
        <taxon>Cryptococcaceae</taxon>
        <taxon>Cryptococcus</taxon>
        <taxon>Cryptococcus neoformans species complex</taxon>
    </lineage>
</organism>
<sequence length="473" mass="48406">MIPNQQQSVEQDDWEIDTQEVPKKLARQSKLANPVSYAPNTSFTTAPSSQDAGPDYGSATGLARANRGVGDVNEDEDDWFRGDRPTTNRQVWDSANSRNPSTTIIAPQALPTPTVQLLRRTPNLASSSPNSSGNGANGEKKGKSMVERAEEYRLARERIFGAATTPAAFAASSASIQGSAGPNATTSSSSTPSPSAFAKLSLNPSDKDRRQDRRSTSGNGRQRGHNPSGTNAGNNNNSNNNSNSRFGGNGGVSGNGGEWNGYYSGYTQRAESYNRFPADTPRDLSSVYTYTPTSSSSSSPSSSAARTTDRPFAGLVPSQIRTGCSPNPTNPANLTSSTYPTNPTNSMGRPTTAGGNGSYGLRGGEYSPLTDMTPGSAAGPGLGSGAQGGVLRQPLGPGVGQTGGFGIGFGGTGAGGGNERAQGYGNVFGYGGSGGLSVAAGGNHSYGGNGGNGSGNRGAGSNYSPSGFHNPRQ</sequence>
<feature type="compositionally biased region" description="Gly residues" evidence="1">
    <location>
        <begin position="378"/>
        <end position="388"/>
    </location>
</feature>
<evidence type="ECO:0000313" key="3">
    <source>
        <dbReference type="EMBL" id="OXG11850.1"/>
    </source>
</evidence>